<dbReference type="Proteomes" id="UP000292884">
    <property type="component" value="Unassembled WGS sequence"/>
</dbReference>
<dbReference type="AlphaFoldDB" id="A0A4R0N1F3"/>
<reference evidence="1 2" key="1">
    <citation type="submission" date="2019-02" db="EMBL/GenBank/DDBJ databases">
        <title>Pedobacter sp. RP-1-13 sp. nov., isolated from Arctic soil.</title>
        <authorList>
            <person name="Dahal R.H."/>
        </authorList>
    </citation>
    <scope>NUCLEOTIDE SEQUENCE [LARGE SCALE GENOMIC DNA]</scope>
    <source>
        <strain evidence="1 2">RP-1-13</strain>
    </source>
</reference>
<dbReference type="EMBL" id="SJSK01000001">
    <property type="protein sequence ID" value="TCC93628.1"/>
    <property type="molecule type" value="Genomic_DNA"/>
</dbReference>
<organism evidence="1 2">
    <name type="scientific">Pedobacter frigiditerrae</name>
    <dbReference type="NCBI Taxonomy" id="2530452"/>
    <lineage>
        <taxon>Bacteria</taxon>
        <taxon>Pseudomonadati</taxon>
        <taxon>Bacteroidota</taxon>
        <taxon>Sphingobacteriia</taxon>
        <taxon>Sphingobacteriales</taxon>
        <taxon>Sphingobacteriaceae</taxon>
        <taxon>Pedobacter</taxon>
    </lineage>
</organism>
<evidence type="ECO:0008006" key="3">
    <source>
        <dbReference type="Google" id="ProtNLM"/>
    </source>
</evidence>
<keyword evidence="2" id="KW-1185">Reference proteome</keyword>
<sequence>MENENLIKITAVIKIDPAERRHFENMTNELKKIVAGEGSSKVLAYDCYFKDPSSDEGLIIEAYSDEAAFLNHLNLIQPVSAQYNISIDVLDFSIAGQLSNATVQMFAAVYKEKFVNYSWRL</sequence>
<proteinExistence type="predicted"/>
<comment type="caution">
    <text evidence="1">The sequence shown here is derived from an EMBL/GenBank/DDBJ whole genome shotgun (WGS) entry which is preliminary data.</text>
</comment>
<gene>
    <name evidence="1" type="ORF">EZ428_02335</name>
</gene>
<protein>
    <recommendedName>
        <fullName evidence="3">ABM domain-containing protein</fullName>
    </recommendedName>
</protein>
<dbReference type="InterPro" id="IPR011008">
    <property type="entry name" value="Dimeric_a/b-barrel"/>
</dbReference>
<dbReference type="SUPFAM" id="SSF54909">
    <property type="entry name" value="Dimeric alpha+beta barrel"/>
    <property type="match status" value="1"/>
</dbReference>
<dbReference type="Gene3D" id="3.30.70.100">
    <property type="match status" value="1"/>
</dbReference>
<evidence type="ECO:0000313" key="1">
    <source>
        <dbReference type="EMBL" id="TCC93628.1"/>
    </source>
</evidence>
<name>A0A4R0N1F3_9SPHI</name>
<evidence type="ECO:0000313" key="2">
    <source>
        <dbReference type="Proteomes" id="UP000292884"/>
    </source>
</evidence>
<accession>A0A4R0N1F3</accession>
<dbReference type="OrthoDB" id="1438618at2"/>
<dbReference type="RefSeq" id="WP_131551494.1">
    <property type="nucleotide sequence ID" value="NZ_SJSK01000001.1"/>
</dbReference>